<evidence type="ECO:0000313" key="3">
    <source>
        <dbReference type="Proteomes" id="UP000198211"/>
    </source>
</evidence>
<reference evidence="3" key="1">
    <citation type="submission" date="2017-03" db="EMBL/GenBank/DDBJ databases">
        <title>Phytopthora megakarya and P. palmivora, two closely related causual agents of cacao black pod achieved similar genome size and gene model numbers by different mechanisms.</title>
        <authorList>
            <person name="Ali S."/>
            <person name="Shao J."/>
            <person name="Larry D.J."/>
            <person name="Kronmiller B."/>
            <person name="Shen D."/>
            <person name="Strem M.D."/>
            <person name="Melnick R.L."/>
            <person name="Guiltinan M.J."/>
            <person name="Tyler B.M."/>
            <person name="Meinhardt L.W."/>
            <person name="Bailey B.A."/>
        </authorList>
    </citation>
    <scope>NUCLEOTIDE SEQUENCE [LARGE SCALE GENOMIC DNA]</scope>
    <source>
        <strain evidence="3">zdho120</strain>
    </source>
</reference>
<organism evidence="2 3">
    <name type="scientific">Phytophthora megakarya</name>
    <dbReference type="NCBI Taxonomy" id="4795"/>
    <lineage>
        <taxon>Eukaryota</taxon>
        <taxon>Sar</taxon>
        <taxon>Stramenopiles</taxon>
        <taxon>Oomycota</taxon>
        <taxon>Peronosporomycetes</taxon>
        <taxon>Peronosporales</taxon>
        <taxon>Peronosporaceae</taxon>
        <taxon>Phytophthora</taxon>
    </lineage>
</organism>
<keyword evidence="3" id="KW-1185">Reference proteome</keyword>
<dbReference type="EMBL" id="NBNE01015794">
    <property type="protein sequence ID" value="OWY93593.1"/>
    <property type="molecule type" value="Genomic_DNA"/>
</dbReference>
<comment type="caution">
    <text evidence="2">The sequence shown here is derived from an EMBL/GenBank/DDBJ whole genome shotgun (WGS) entry which is preliminary data.</text>
</comment>
<name>A0A225UKT2_9STRA</name>
<feature type="region of interest" description="Disordered" evidence="1">
    <location>
        <begin position="47"/>
        <end position="96"/>
    </location>
</feature>
<proteinExistence type="predicted"/>
<evidence type="ECO:0000256" key="1">
    <source>
        <dbReference type="SAM" id="MobiDB-lite"/>
    </source>
</evidence>
<feature type="region of interest" description="Disordered" evidence="1">
    <location>
        <begin position="136"/>
        <end position="166"/>
    </location>
</feature>
<dbReference type="AlphaFoldDB" id="A0A225UKT2"/>
<accession>A0A225UKT2</accession>
<gene>
    <name evidence="2" type="ORF">PHMEG_00036953</name>
</gene>
<evidence type="ECO:0000313" key="2">
    <source>
        <dbReference type="EMBL" id="OWY93593.1"/>
    </source>
</evidence>
<sequence length="234" mass="24883">MPPPCWWPLVLPFSCRRRLDNADKDIDVLMQAAADELMAELEQDTAMEGATDGQDAHSSEDSGTTRHLRSSTRSEPLRRTTDTSVGTTGGSAGALAARRPLVQAASDIGATRWGPSHRAIGAAVVARLTTGIPTTCSTTTSEAPPAPTRRLQQRGPQRDVEEDVQQDECGRTAVQHAVEQELAAARRQVMHVADGLSAPKPWTLRFDGPCRRNPGPGGAGAALSNPSGTVVWTC</sequence>
<dbReference type="Proteomes" id="UP000198211">
    <property type="component" value="Unassembled WGS sequence"/>
</dbReference>
<feature type="compositionally biased region" description="Basic and acidic residues" evidence="1">
    <location>
        <begin position="54"/>
        <end position="64"/>
    </location>
</feature>
<protein>
    <submittedName>
        <fullName evidence="2">Uncharacterized protein</fullName>
    </submittedName>
</protein>